<name>A0A0S2VZZ2_9FIRM</name>
<accession>A0A0S2VZZ2</accession>
<proteinExistence type="predicted"/>
<organism evidence="1 2">
    <name type="scientific">Intestinimonas butyriciproducens</name>
    <dbReference type="NCBI Taxonomy" id="1297617"/>
    <lineage>
        <taxon>Bacteria</taxon>
        <taxon>Bacillati</taxon>
        <taxon>Bacillota</taxon>
        <taxon>Clostridia</taxon>
        <taxon>Eubacteriales</taxon>
        <taxon>Intestinimonas</taxon>
    </lineage>
</organism>
<reference evidence="1 2" key="1">
    <citation type="journal article" date="2015" name="Nat. Commun.">
        <title>Production of butyrate from lysine and the Amadori product fructoselysine by a human gut commensal.</title>
        <authorList>
            <person name="Bui T.P."/>
            <person name="Ritari J."/>
            <person name="Boeren S."/>
            <person name="de Waard P."/>
            <person name="Plugge C.M."/>
            <person name="de Vos W.M."/>
        </authorList>
    </citation>
    <scope>NUCLEOTIDE SEQUENCE [LARGE SCALE GENOMIC DNA]</scope>
    <source>
        <strain evidence="1 2">AF211</strain>
    </source>
</reference>
<evidence type="ECO:0000313" key="2">
    <source>
        <dbReference type="Proteomes" id="UP000064844"/>
    </source>
</evidence>
<dbReference type="EMBL" id="CP011307">
    <property type="protein sequence ID" value="ALP92673.1"/>
    <property type="molecule type" value="Genomic_DNA"/>
</dbReference>
<dbReference type="KEGG" id="ibu:IB211_00277"/>
<sequence>MVADYYDYEMNCVERHVFNSDGANWFQKNMVPDYIFQLDLYHRNKGLKGGG</sequence>
<dbReference type="eggNOG" id="ENOG502ZM13">
    <property type="taxonomic scope" value="Bacteria"/>
</dbReference>
<keyword evidence="2" id="KW-1185">Reference proteome</keyword>
<reference evidence="2" key="2">
    <citation type="submission" date="2015-04" db="EMBL/GenBank/DDBJ databases">
        <title>A butyrogenic pathway from the amino acid lysine in a human gut commensal.</title>
        <authorList>
            <person name="de Vos W.M."/>
            <person name="Bui N.T.P."/>
            <person name="Plugge C.M."/>
            <person name="Ritari J."/>
        </authorList>
    </citation>
    <scope>NUCLEOTIDE SEQUENCE [LARGE SCALE GENOMIC DNA]</scope>
    <source>
        <strain evidence="2">AF211</strain>
    </source>
</reference>
<protein>
    <submittedName>
        <fullName evidence="1">Uncharacterized protein</fullName>
    </submittedName>
</protein>
<evidence type="ECO:0000313" key="1">
    <source>
        <dbReference type="EMBL" id="ALP92673.1"/>
    </source>
</evidence>
<dbReference type="AlphaFoldDB" id="A0A0S2VZZ2"/>
<dbReference type="Proteomes" id="UP000064844">
    <property type="component" value="Chromosome"/>
</dbReference>
<gene>
    <name evidence="1" type="ORF">IB211_00277</name>
</gene>